<dbReference type="EMBL" id="CAJVPU010004099">
    <property type="protein sequence ID" value="CAG8527885.1"/>
    <property type="molecule type" value="Genomic_DNA"/>
</dbReference>
<evidence type="ECO:0000313" key="2">
    <source>
        <dbReference type="Proteomes" id="UP000789702"/>
    </source>
</evidence>
<name>A0ACA9LGX8_9GLOM</name>
<sequence>DTALDIIHIIQNNPTTQEQMTEQKNMKFKVTAVATEQTAKLRAVQIIHSASDVVYACITRLMQ</sequence>
<proteinExistence type="predicted"/>
<dbReference type="Proteomes" id="UP000789702">
    <property type="component" value="Unassembled WGS sequence"/>
</dbReference>
<organism evidence="1 2">
    <name type="scientific">Dentiscutata heterogama</name>
    <dbReference type="NCBI Taxonomy" id="1316150"/>
    <lineage>
        <taxon>Eukaryota</taxon>
        <taxon>Fungi</taxon>
        <taxon>Fungi incertae sedis</taxon>
        <taxon>Mucoromycota</taxon>
        <taxon>Glomeromycotina</taxon>
        <taxon>Glomeromycetes</taxon>
        <taxon>Diversisporales</taxon>
        <taxon>Gigasporaceae</taxon>
        <taxon>Dentiscutata</taxon>
    </lineage>
</organism>
<protein>
    <submittedName>
        <fullName evidence="1">13622_t:CDS:1</fullName>
    </submittedName>
</protein>
<reference evidence="1" key="1">
    <citation type="submission" date="2021-06" db="EMBL/GenBank/DDBJ databases">
        <authorList>
            <person name="Kallberg Y."/>
            <person name="Tangrot J."/>
            <person name="Rosling A."/>
        </authorList>
    </citation>
    <scope>NUCLEOTIDE SEQUENCE</scope>
    <source>
        <strain evidence="1">IL203A</strain>
    </source>
</reference>
<evidence type="ECO:0000313" key="1">
    <source>
        <dbReference type="EMBL" id="CAG8527885.1"/>
    </source>
</evidence>
<gene>
    <name evidence="1" type="ORF">DHETER_LOCUS4230</name>
</gene>
<accession>A0ACA9LGX8</accession>
<keyword evidence="2" id="KW-1185">Reference proteome</keyword>
<comment type="caution">
    <text evidence="1">The sequence shown here is derived from an EMBL/GenBank/DDBJ whole genome shotgun (WGS) entry which is preliminary data.</text>
</comment>
<feature type="non-terminal residue" evidence="1">
    <location>
        <position position="1"/>
    </location>
</feature>